<evidence type="ECO:0000256" key="1">
    <source>
        <dbReference type="SAM" id="MobiDB-lite"/>
    </source>
</evidence>
<sequence length="32" mass="2821">GGPPPFGDGGMGPPPGDGGFGGPPPGFDAGTP</sequence>
<dbReference type="EMBL" id="RAVZ01000097">
    <property type="protein sequence ID" value="RKG87432.1"/>
    <property type="molecule type" value="Genomic_DNA"/>
</dbReference>
<feature type="compositionally biased region" description="Pro residues" evidence="1">
    <location>
        <begin position="1"/>
        <end position="26"/>
    </location>
</feature>
<accession>A0A3A8IVQ0</accession>
<comment type="caution">
    <text evidence="2">The sequence shown here is derived from an EMBL/GenBank/DDBJ whole genome shotgun (WGS) entry which is preliminary data.</text>
</comment>
<keyword evidence="2" id="KW-0560">Oxidoreductase</keyword>
<keyword evidence="3" id="KW-1185">Reference proteome</keyword>
<proteinExistence type="predicted"/>
<gene>
    <name evidence="2" type="ORF">D7V88_15895</name>
</gene>
<feature type="non-terminal residue" evidence="2">
    <location>
        <position position="1"/>
    </location>
</feature>
<organism evidence="2 3">
    <name type="scientific">Corallococcus terminator</name>
    <dbReference type="NCBI Taxonomy" id="2316733"/>
    <lineage>
        <taxon>Bacteria</taxon>
        <taxon>Pseudomonadati</taxon>
        <taxon>Myxococcota</taxon>
        <taxon>Myxococcia</taxon>
        <taxon>Myxococcales</taxon>
        <taxon>Cystobacterineae</taxon>
        <taxon>Myxococcaceae</taxon>
        <taxon>Corallococcus</taxon>
    </lineage>
</organism>
<protein>
    <submittedName>
        <fullName evidence="2">Protocatechuate 3,4-dioxygenase</fullName>
    </submittedName>
</protein>
<reference evidence="3" key="1">
    <citation type="submission" date="2018-09" db="EMBL/GenBank/DDBJ databases">
        <authorList>
            <person name="Livingstone P.G."/>
            <person name="Whitworth D.E."/>
        </authorList>
    </citation>
    <scope>NUCLEOTIDE SEQUENCE [LARGE SCALE GENOMIC DNA]</scope>
    <source>
        <strain evidence="3">CA054A</strain>
    </source>
</reference>
<evidence type="ECO:0000313" key="3">
    <source>
        <dbReference type="Proteomes" id="UP000268094"/>
    </source>
</evidence>
<dbReference type="Proteomes" id="UP000268094">
    <property type="component" value="Unassembled WGS sequence"/>
</dbReference>
<feature type="region of interest" description="Disordered" evidence="1">
    <location>
        <begin position="1"/>
        <end position="32"/>
    </location>
</feature>
<name>A0A3A8IVQ0_9BACT</name>
<evidence type="ECO:0000313" key="2">
    <source>
        <dbReference type="EMBL" id="RKG87432.1"/>
    </source>
</evidence>
<dbReference type="AlphaFoldDB" id="A0A3A8IVQ0"/>
<keyword evidence="2" id="KW-0223">Dioxygenase</keyword>
<dbReference type="GO" id="GO:0051213">
    <property type="term" value="F:dioxygenase activity"/>
    <property type="evidence" value="ECO:0007669"/>
    <property type="project" value="UniProtKB-KW"/>
</dbReference>